<reference evidence="2" key="1">
    <citation type="submission" date="2016-11" db="UniProtKB">
        <authorList>
            <consortium name="WormBaseParasite"/>
        </authorList>
    </citation>
    <scope>IDENTIFICATION</scope>
</reference>
<name>A0A1I8ACU6_9BILA</name>
<organism evidence="1 2">
    <name type="scientific">Steinernema glaseri</name>
    <dbReference type="NCBI Taxonomy" id="37863"/>
    <lineage>
        <taxon>Eukaryota</taxon>
        <taxon>Metazoa</taxon>
        <taxon>Ecdysozoa</taxon>
        <taxon>Nematoda</taxon>
        <taxon>Chromadorea</taxon>
        <taxon>Rhabditida</taxon>
        <taxon>Tylenchina</taxon>
        <taxon>Panagrolaimomorpha</taxon>
        <taxon>Strongyloidoidea</taxon>
        <taxon>Steinernematidae</taxon>
        <taxon>Steinernema</taxon>
    </lineage>
</organism>
<sequence length="366" mass="42682">MLLRAITHRVLYLVFFSNSTTSPTTSKLEEYFSLAHVFTSLATPLASVRTTTAHLQPIKMDNVPATFPESDQVAEACHEKYLELVYSLYDEEEEEWALRYKLNGWPHLKKKELSREVVSEMSKNISFVHFSIEKFIFGDEEEWQWIDPEEEDEVLEPILDLEGVFHYLDLTMDKDASKSLNSDDIADMISRYSRLFQKYTSVGLRYFYEPHVERLVERMASTGRLEAVEIYEPISRYESYNWRFWVDYFFSRSCKSLHANFKDMHVVLEVIKRWKEVAPQTLSYPKVFKGIAASPEDLAGSGITPLVSVDPQLCKKIDQKVARRWQSEIESLHSIEHPADKAYKIYVAFTEESYCFGSCTLLFEQA</sequence>
<proteinExistence type="predicted"/>
<protein>
    <submittedName>
        <fullName evidence="2">Uncharacterized protein</fullName>
    </submittedName>
</protein>
<evidence type="ECO:0000313" key="2">
    <source>
        <dbReference type="WBParaSite" id="L893_g414.t1"/>
    </source>
</evidence>
<dbReference type="AlphaFoldDB" id="A0A1I8ACU6"/>
<dbReference type="WBParaSite" id="L893_g414.t1">
    <property type="protein sequence ID" value="L893_g414.t1"/>
    <property type="gene ID" value="L893_g414"/>
</dbReference>
<accession>A0A1I8ACU6</accession>
<keyword evidence="1" id="KW-1185">Reference proteome</keyword>
<dbReference type="Proteomes" id="UP000095287">
    <property type="component" value="Unplaced"/>
</dbReference>
<dbReference type="PROSITE" id="PS00018">
    <property type="entry name" value="EF_HAND_1"/>
    <property type="match status" value="1"/>
</dbReference>
<dbReference type="InterPro" id="IPR018247">
    <property type="entry name" value="EF_Hand_1_Ca_BS"/>
</dbReference>
<evidence type="ECO:0000313" key="1">
    <source>
        <dbReference type="Proteomes" id="UP000095287"/>
    </source>
</evidence>